<comment type="caution">
    <text evidence="3">The sequence shown here is derived from an EMBL/GenBank/DDBJ whole genome shotgun (WGS) entry which is preliminary data.</text>
</comment>
<reference evidence="3 4" key="1">
    <citation type="submission" date="2019-01" db="EMBL/GenBank/DDBJ databases">
        <title>Flavobacterium sp. nov.,isolated from freshwater.</title>
        <authorList>
            <person name="Zhang R."/>
            <person name="Du Z.-J."/>
        </authorList>
    </citation>
    <scope>NUCLEOTIDE SEQUENCE [LARGE SCALE GENOMIC DNA]</scope>
    <source>
        <strain evidence="3 4">1E403</strain>
    </source>
</reference>
<sequence>MKKLLVAVAFMLVAQMGMAQDAAFKADAVKFLNISGTASTFEMMTKDIVKNAPADKQAAFKKDLDVSIQELIGKMADLYMTEFTHDDIKAMIKYYETPVGKKAAAKTGVLFEKGQVVGQEWGMGLQSIMMKYME</sequence>
<evidence type="ECO:0000313" key="3">
    <source>
        <dbReference type="EMBL" id="RWW92245.1"/>
    </source>
</evidence>
<dbReference type="AlphaFoldDB" id="A0A3S3QFI8"/>
<dbReference type="OrthoDB" id="1143459at2"/>
<dbReference type="InterPro" id="IPR018637">
    <property type="entry name" value="DUF2059"/>
</dbReference>
<keyword evidence="4" id="KW-1185">Reference proteome</keyword>
<dbReference type="RefSeq" id="WP_128390826.1">
    <property type="nucleotide sequence ID" value="NZ_SBII01000012.1"/>
</dbReference>
<gene>
    <name evidence="3" type="ORF">EPI11_15130</name>
</gene>
<keyword evidence="1" id="KW-0732">Signal</keyword>
<proteinExistence type="predicted"/>
<dbReference type="Pfam" id="PF09832">
    <property type="entry name" value="DUF2059"/>
    <property type="match status" value="1"/>
</dbReference>
<dbReference type="Proteomes" id="UP000287527">
    <property type="component" value="Unassembled WGS sequence"/>
</dbReference>
<evidence type="ECO:0000313" key="4">
    <source>
        <dbReference type="Proteomes" id="UP000287527"/>
    </source>
</evidence>
<accession>A0A3S3QFI8</accession>
<name>A0A3S3QFI8_9FLAO</name>
<feature type="signal peptide" evidence="1">
    <location>
        <begin position="1"/>
        <end position="19"/>
    </location>
</feature>
<dbReference type="EMBL" id="SBII01000012">
    <property type="protein sequence ID" value="RWW92245.1"/>
    <property type="molecule type" value="Genomic_DNA"/>
</dbReference>
<evidence type="ECO:0000256" key="1">
    <source>
        <dbReference type="SAM" id="SignalP"/>
    </source>
</evidence>
<feature type="domain" description="DUF2059" evidence="2">
    <location>
        <begin position="69"/>
        <end position="126"/>
    </location>
</feature>
<protein>
    <submittedName>
        <fullName evidence="3">DUF2059 domain-containing protein</fullName>
    </submittedName>
</protein>
<feature type="chain" id="PRO_5018783868" evidence="1">
    <location>
        <begin position="20"/>
        <end position="134"/>
    </location>
</feature>
<organism evidence="3 4">
    <name type="scientific">Flavobacterium cerinum</name>
    <dbReference type="NCBI Taxonomy" id="2502784"/>
    <lineage>
        <taxon>Bacteria</taxon>
        <taxon>Pseudomonadati</taxon>
        <taxon>Bacteroidota</taxon>
        <taxon>Flavobacteriia</taxon>
        <taxon>Flavobacteriales</taxon>
        <taxon>Flavobacteriaceae</taxon>
        <taxon>Flavobacterium</taxon>
    </lineage>
</organism>
<evidence type="ECO:0000259" key="2">
    <source>
        <dbReference type="Pfam" id="PF09832"/>
    </source>
</evidence>